<keyword evidence="9" id="KW-0547">Nucleotide-binding</keyword>
<evidence type="ECO:0000256" key="1">
    <source>
        <dbReference type="ARBA" id="ARBA00000085"/>
    </source>
</evidence>
<dbReference type="Gene3D" id="3.30.565.10">
    <property type="entry name" value="Histidine kinase-like ATPase, C-terminal domain"/>
    <property type="match status" value="1"/>
</dbReference>
<evidence type="ECO:0000256" key="7">
    <source>
        <dbReference type="SAM" id="Phobius"/>
    </source>
</evidence>
<dbReference type="CDD" id="cd00082">
    <property type="entry name" value="HisKA"/>
    <property type="match status" value="1"/>
</dbReference>
<dbReference type="InterPro" id="IPR005467">
    <property type="entry name" value="His_kinase_dom"/>
</dbReference>
<keyword evidence="7" id="KW-0472">Membrane</keyword>
<keyword evidence="4" id="KW-0418">Kinase</keyword>
<feature type="transmembrane region" description="Helical" evidence="7">
    <location>
        <begin position="179"/>
        <end position="202"/>
    </location>
</feature>
<evidence type="ECO:0000256" key="6">
    <source>
        <dbReference type="SAM" id="Coils"/>
    </source>
</evidence>
<dbReference type="GO" id="GO:0005524">
    <property type="term" value="F:ATP binding"/>
    <property type="evidence" value="ECO:0007669"/>
    <property type="project" value="UniProtKB-KW"/>
</dbReference>
<dbReference type="InterPro" id="IPR036890">
    <property type="entry name" value="HATPase_C_sf"/>
</dbReference>
<evidence type="ECO:0000256" key="5">
    <source>
        <dbReference type="ARBA" id="ARBA00023012"/>
    </source>
</evidence>
<proteinExistence type="predicted"/>
<keyword evidence="5" id="KW-0902">Two-component regulatory system</keyword>
<dbReference type="InterPro" id="IPR003594">
    <property type="entry name" value="HATPase_dom"/>
</dbReference>
<dbReference type="PANTHER" id="PTHR43065">
    <property type="entry name" value="SENSOR HISTIDINE KINASE"/>
    <property type="match status" value="1"/>
</dbReference>
<gene>
    <name evidence="9" type="ORF">PMG71_15660</name>
</gene>
<evidence type="ECO:0000313" key="10">
    <source>
        <dbReference type="Proteomes" id="UP001235303"/>
    </source>
</evidence>
<keyword evidence="6" id="KW-0175">Coiled coil</keyword>
<feature type="transmembrane region" description="Helical" evidence="7">
    <location>
        <begin position="149"/>
        <end position="167"/>
    </location>
</feature>
<accession>A0ABT7AVH9</accession>
<reference evidence="9 10" key="1">
    <citation type="submission" date="2023-01" db="EMBL/GenBank/DDBJ databases">
        <title>Novel diversity within Roseofilum (Cyanobacteria; Desertifilaceae) from marine benthic mats with descriptions of four novel species.</title>
        <authorList>
            <person name="Wang Y."/>
            <person name="Berthold D.E."/>
            <person name="Hu J."/>
            <person name="Lefler F.W."/>
            <person name="Laughinghouse H.D. IV."/>
        </authorList>
    </citation>
    <scope>NUCLEOTIDE SEQUENCE [LARGE SCALE GENOMIC DNA]</scope>
    <source>
        <strain evidence="9 10">BLCC-M154</strain>
    </source>
</reference>
<keyword evidence="3" id="KW-0597">Phosphoprotein</keyword>
<keyword evidence="9" id="KW-0067">ATP-binding</keyword>
<evidence type="ECO:0000256" key="3">
    <source>
        <dbReference type="ARBA" id="ARBA00022553"/>
    </source>
</evidence>
<dbReference type="SMART" id="SM00387">
    <property type="entry name" value="HATPase_c"/>
    <property type="match status" value="1"/>
</dbReference>
<dbReference type="InterPro" id="IPR003661">
    <property type="entry name" value="HisK_dim/P_dom"/>
</dbReference>
<comment type="caution">
    <text evidence="9">The sequence shown here is derived from an EMBL/GenBank/DDBJ whole genome shotgun (WGS) entry which is preliminary data.</text>
</comment>
<dbReference type="Gene3D" id="6.10.340.10">
    <property type="match status" value="1"/>
</dbReference>
<keyword evidence="7" id="KW-1133">Transmembrane helix</keyword>
<protein>
    <recommendedName>
        <fullName evidence="2">histidine kinase</fullName>
        <ecNumber evidence="2">2.7.13.3</ecNumber>
    </recommendedName>
</protein>
<organism evidence="9 10">
    <name type="scientific">Roseofilum acuticapitatum BLCC-M154</name>
    <dbReference type="NCBI Taxonomy" id="3022444"/>
    <lineage>
        <taxon>Bacteria</taxon>
        <taxon>Bacillati</taxon>
        <taxon>Cyanobacteriota</taxon>
        <taxon>Cyanophyceae</taxon>
        <taxon>Desertifilales</taxon>
        <taxon>Desertifilaceae</taxon>
        <taxon>Roseofilum</taxon>
        <taxon>Roseofilum acuticapitatum</taxon>
    </lineage>
</organism>
<evidence type="ECO:0000256" key="2">
    <source>
        <dbReference type="ARBA" id="ARBA00012438"/>
    </source>
</evidence>
<dbReference type="Proteomes" id="UP001235303">
    <property type="component" value="Unassembled WGS sequence"/>
</dbReference>
<dbReference type="PROSITE" id="PS50109">
    <property type="entry name" value="HIS_KIN"/>
    <property type="match status" value="1"/>
</dbReference>
<evidence type="ECO:0000259" key="8">
    <source>
        <dbReference type="PROSITE" id="PS50109"/>
    </source>
</evidence>
<dbReference type="Gene3D" id="1.10.287.130">
    <property type="match status" value="1"/>
</dbReference>
<keyword evidence="10" id="KW-1185">Reference proteome</keyword>
<keyword evidence="7" id="KW-0812">Transmembrane</keyword>
<dbReference type="PRINTS" id="PR00344">
    <property type="entry name" value="BCTRLSENSOR"/>
</dbReference>
<evidence type="ECO:0000256" key="4">
    <source>
        <dbReference type="ARBA" id="ARBA00022777"/>
    </source>
</evidence>
<dbReference type="EC" id="2.7.13.3" evidence="2"/>
<sequence length="477" mass="54344">MKFLRQEHSQWTVSQRLLSTFIIAFLAVGSIALIVESWWLRRNLVEQVESRAEALAKSLIFSVEGIVEGSYRASLNRTVQNYATLPAVLEVVILSSNQQIVAHSNTIFPRSLYFRLQSDIQALEPSLRMEQHVHTEVVLDQKSILIFKVPFYSSIFSSSSGAVMLFIDRAEMERRSLQTFIFSTVILLSALIVILLVLGWAIQHTVLQPLKKINQAIEESQNNQNCVIANRFNSQEFTHLAQTFSDAYNQLQTEIIERRQAEDDLRKKSDELEKLIVELKQTQIQLIQTEKMSSLGQLVAGIAHEINNPVSFIAGNLLPIEGYFEDFLHCLKAYEKYYPEPVPELQELREDLELDFVLQDVQNILKSMKHGTDRIRDIVVSMRNFSRLDEAEMKEADIHQGIESTLLIYIADNGAGISESDQQRLFDPFFTTKPVGEGTGLGLSISYKIVVDRHKGRLVCHSELNKGTEFEIEIPVS</sequence>
<feature type="domain" description="Histidine kinase" evidence="8">
    <location>
        <begin position="361"/>
        <end position="477"/>
    </location>
</feature>
<dbReference type="SUPFAM" id="SSF55874">
    <property type="entry name" value="ATPase domain of HSP90 chaperone/DNA topoisomerase II/histidine kinase"/>
    <property type="match status" value="1"/>
</dbReference>
<evidence type="ECO:0000313" key="9">
    <source>
        <dbReference type="EMBL" id="MDJ1170870.1"/>
    </source>
</evidence>
<comment type="catalytic activity">
    <reaction evidence="1">
        <text>ATP + protein L-histidine = ADP + protein N-phospho-L-histidine.</text>
        <dbReference type="EC" id="2.7.13.3"/>
    </reaction>
</comment>
<dbReference type="PANTHER" id="PTHR43065:SF42">
    <property type="entry name" value="TWO-COMPONENT SENSOR PPRA"/>
    <property type="match status" value="1"/>
</dbReference>
<name>A0ABT7AVH9_9CYAN</name>
<dbReference type="SMART" id="SM00388">
    <property type="entry name" value="HisKA"/>
    <property type="match status" value="1"/>
</dbReference>
<feature type="transmembrane region" description="Helical" evidence="7">
    <location>
        <begin position="21"/>
        <end position="40"/>
    </location>
</feature>
<feature type="coiled-coil region" evidence="6">
    <location>
        <begin position="251"/>
        <end position="292"/>
    </location>
</feature>
<keyword evidence="4" id="KW-0808">Transferase</keyword>
<dbReference type="Pfam" id="PF02518">
    <property type="entry name" value="HATPase_c"/>
    <property type="match status" value="1"/>
</dbReference>
<dbReference type="EMBL" id="JAQOSP010000101">
    <property type="protein sequence ID" value="MDJ1170870.1"/>
    <property type="molecule type" value="Genomic_DNA"/>
</dbReference>
<dbReference type="InterPro" id="IPR004358">
    <property type="entry name" value="Sig_transdc_His_kin-like_C"/>
</dbReference>
<dbReference type="InterPro" id="IPR036097">
    <property type="entry name" value="HisK_dim/P_sf"/>
</dbReference>
<dbReference type="SUPFAM" id="SSF47384">
    <property type="entry name" value="Homodimeric domain of signal transducing histidine kinase"/>
    <property type="match status" value="1"/>
</dbReference>
<dbReference type="RefSeq" id="WP_283754625.1">
    <property type="nucleotide sequence ID" value="NZ_JAQOSP010000101.1"/>
</dbReference>